<dbReference type="Proteomes" id="UP000216101">
    <property type="component" value="Unassembled WGS sequence"/>
</dbReference>
<gene>
    <name evidence="7" type="ORF">CBP51_10900</name>
</gene>
<dbReference type="RefSeq" id="WP_078044559.1">
    <property type="nucleotide sequence ID" value="NZ_NHNI01000001.1"/>
</dbReference>
<dbReference type="AlphaFoldDB" id="A0A266QC31"/>
<evidence type="ECO:0000256" key="2">
    <source>
        <dbReference type="ARBA" id="ARBA00009142"/>
    </source>
</evidence>
<evidence type="ECO:0000313" key="7">
    <source>
        <dbReference type="EMBL" id="OZY87454.1"/>
    </source>
</evidence>
<evidence type="ECO:0000256" key="1">
    <source>
        <dbReference type="ARBA" id="ARBA00004141"/>
    </source>
</evidence>
<protein>
    <recommendedName>
        <fullName evidence="6">Probable membrane transporter protein</fullName>
    </recommendedName>
</protein>
<organism evidence="7 8">
    <name type="scientific">Cellvibrio mixtus</name>
    <dbReference type="NCBI Taxonomy" id="39650"/>
    <lineage>
        <taxon>Bacteria</taxon>
        <taxon>Pseudomonadati</taxon>
        <taxon>Pseudomonadota</taxon>
        <taxon>Gammaproteobacteria</taxon>
        <taxon>Cellvibrionales</taxon>
        <taxon>Cellvibrionaceae</taxon>
        <taxon>Cellvibrio</taxon>
    </lineage>
</organism>
<feature type="transmembrane region" description="Helical" evidence="6">
    <location>
        <begin position="181"/>
        <end position="200"/>
    </location>
</feature>
<name>A0A266QC31_9GAMM</name>
<feature type="transmembrane region" description="Helical" evidence="6">
    <location>
        <begin position="46"/>
        <end position="65"/>
    </location>
</feature>
<accession>A0A266QC31</accession>
<keyword evidence="4 6" id="KW-1133">Transmembrane helix</keyword>
<feature type="transmembrane region" description="Helical" evidence="6">
    <location>
        <begin position="144"/>
        <end position="169"/>
    </location>
</feature>
<dbReference type="Pfam" id="PF01925">
    <property type="entry name" value="TauE"/>
    <property type="match status" value="1"/>
</dbReference>
<comment type="subcellular location">
    <subcellularLocation>
        <location evidence="6">Cell membrane</location>
        <topology evidence="6">Multi-pass membrane protein</topology>
    </subcellularLocation>
    <subcellularLocation>
        <location evidence="1">Membrane</location>
        <topology evidence="1">Multi-pass membrane protein</topology>
    </subcellularLocation>
</comment>
<evidence type="ECO:0000256" key="3">
    <source>
        <dbReference type="ARBA" id="ARBA00022692"/>
    </source>
</evidence>
<comment type="similarity">
    <text evidence="2 6">Belongs to the 4-toluene sulfonate uptake permease (TSUP) (TC 2.A.102) family.</text>
</comment>
<proteinExistence type="inferred from homology"/>
<dbReference type="InterPro" id="IPR002781">
    <property type="entry name" value="TM_pro_TauE-like"/>
</dbReference>
<comment type="caution">
    <text evidence="7">The sequence shown here is derived from an EMBL/GenBank/DDBJ whole genome shotgun (WGS) entry which is preliminary data.</text>
</comment>
<keyword evidence="8" id="KW-1185">Reference proteome</keyword>
<feature type="transmembrane region" description="Helical" evidence="6">
    <location>
        <begin position="234"/>
        <end position="256"/>
    </location>
</feature>
<dbReference type="GO" id="GO:0005886">
    <property type="term" value="C:plasma membrane"/>
    <property type="evidence" value="ECO:0007669"/>
    <property type="project" value="UniProtKB-SubCell"/>
</dbReference>
<dbReference type="EMBL" id="NHNI01000001">
    <property type="protein sequence ID" value="OZY87454.1"/>
    <property type="molecule type" value="Genomic_DNA"/>
</dbReference>
<evidence type="ECO:0000256" key="6">
    <source>
        <dbReference type="RuleBase" id="RU363041"/>
    </source>
</evidence>
<sequence>MTDLTLTQLVLVLLIFVWSGFVRTGLGFGGAMMSLPLLLLVDNRPLVYLPIIAVHLLIFSTLTVWQNNRQRVATAEKKPSTVDWVYLKKSLKIMIIPKLIGVAGLLTIPAQIMSAIIFVIISVYSVTYILNKPFKSSHPVSDGIFLSLGAYISGTSLIGAPLIMTVYMVHVAREKLRDTLFVLWFILVSIKMVAFLIAGVDLQLQAHLWLLPATAIGHYFGLKFHQRLVSADPIIFYRVIGTALLLVSTAGLVSVYW</sequence>
<dbReference type="STRING" id="1209072.GCA_000766945_01993"/>
<evidence type="ECO:0000256" key="4">
    <source>
        <dbReference type="ARBA" id="ARBA00022989"/>
    </source>
</evidence>
<feature type="transmembrane region" description="Helical" evidence="6">
    <location>
        <begin position="99"/>
        <end position="124"/>
    </location>
</feature>
<evidence type="ECO:0000313" key="8">
    <source>
        <dbReference type="Proteomes" id="UP000216101"/>
    </source>
</evidence>
<reference evidence="8" key="1">
    <citation type="submission" date="2017-05" db="EMBL/GenBank/DDBJ databases">
        <authorList>
            <person name="Barney B.M."/>
        </authorList>
    </citation>
    <scope>NUCLEOTIDE SEQUENCE [LARGE SCALE GENOMIC DNA]</scope>
    <source>
        <strain evidence="8">PSBB022</strain>
    </source>
</reference>
<keyword evidence="3 6" id="KW-0812">Transmembrane</keyword>
<keyword evidence="5 6" id="KW-0472">Membrane</keyword>
<keyword evidence="6" id="KW-1003">Cell membrane</keyword>
<evidence type="ECO:0000256" key="5">
    <source>
        <dbReference type="ARBA" id="ARBA00023136"/>
    </source>
</evidence>